<accession>M2MWC4</accession>
<dbReference type="KEGG" id="bcom:BAUCODRAFT_39889"/>
<keyword evidence="2" id="KW-1185">Reference proteome</keyword>
<dbReference type="AlphaFoldDB" id="M2MWC4"/>
<dbReference type="GeneID" id="19113919"/>
<dbReference type="Proteomes" id="UP000011761">
    <property type="component" value="Unassembled WGS sequence"/>
</dbReference>
<sequence length="192" mass="21307">MASRTVPVARPEDLTTTRTEKLVRHPHFLEPTDEMISEGQNEPHAATLKKWDTYNALGEYIRDHGKGVNYNVELGDGGFMEVGTLRGTSRTVYSFFEVHENGRPTTLGDVSTWANGSLQVTLVAGPFDHEDYFHAEVPSEAEMTDQHGTVGFIACGKVLDWNAVEFDAAYAMPTLTQSYAKIVKALTKKLEL</sequence>
<dbReference type="EMBL" id="KB445566">
    <property type="protein sequence ID" value="EMC90884.1"/>
    <property type="molecule type" value="Genomic_DNA"/>
</dbReference>
<reference evidence="1 2" key="1">
    <citation type="journal article" date="2012" name="PLoS Pathog.">
        <title>Diverse lifestyles and strategies of plant pathogenesis encoded in the genomes of eighteen Dothideomycetes fungi.</title>
        <authorList>
            <person name="Ohm R.A."/>
            <person name="Feau N."/>
            <person name="Henrissat B."/>
            <person name="Schoch C.L."/>
            <person name="Horwitz B.A."/>
            <person name="Barry K.W."/>
            <person name="Condon B.J."/>
            <person name="Copeland A.C."/>
            <person name="Dhillon B."/>
            <person name="Glaser F."/>
            <person name="Hesse C.N."/>
            <person name="Kosti I."/>
            <person name="LaButti K."/>
            <person name="Lindquist E.A."/>
            <person name="Lucas S."/>
            <person name="Salamov A.A."/>
            <person name="Bradshaw R.E."/>
            <person name="Ciuffetti L."/>
            <person name="Hamelin R.C."/>
            <person name="Kema G.H.J."/>
            <person name="Lawrence C."/>
            <person name="Scott J.A."/>
            <person name="Spatafora J.W."/>
            <person name="Turgeon B.G."/>
            <person name="de Wit P.J.G.M."/>
            <person name="Zhong S."/>
            <person name="Goodwin S.B."/>
            <person name="Grigoriev I.V."/>
        </authorList>
    </citation>
    <scope>NUCLEOTIDE SEQUENCE [LARGE SCALE GENOMIC DNA]</scope>
    <source>
        <strain evidence="1 2">UAMH 10762</strain>
    </source>
</reference>
<name>M2MWC4_BAUPA</name>
<proteinExistence type="predicted"/>
<evidence type="ECO:0000313" key="2">
    <source>
        <dbReference type="Proteomes" id="UP000011761"/>
    </source>
</evidence>
<dbReference type="RefSeq" id="XP_007681982.1">
    <property type="nucleotide sequence ID" value="XM_007683792.1"/>
</dbReference>
<dbReference type="HOGENOM" id="CLU_1414926_0_0_1"/>
<gene>
    <name evidence="1" type="ORF">BAUCODRAFT_39889</name>
</gene>
<protein>
    <submittedName>
        <fullName evidence="1">Uncharacterized protein</fullName>
    </submittedName>
</protein>
<organism evidence="1 2">
    <name type="scientific">Baudoinia panamericana (strain UAMH 10762)</name>
    <name type="common">Angels' share fungus</name>
    <name type="synonym">Baudoinia compniacensis (strain UAMH 10762)</name>
    <dbReference type="NCBI Taxonomy" id="717646"/>
    <lineage>
        <taxon>Eukaryota</taxon>
        <taxon>Fungi</taxon>
        <taxon>Dikarya</taxon>
        <taxon>Ascomycota</taxon>
        <taxon>Pezizomycotina</taxon>
        <taxon>Dothideomycetes</taxon>
        <taxon>Dothideomycetidae</taxon>
        <taxon>Mycosphaerellales</taxon>
        <taxon>Teratosphaeriaceae</taxon>
        <taxon>Baudoinia</taxon>
    </lineage>
</organism>
<evidence type="ECO:0000313" key="1">
    <source>
        <dbReference type="EMBL" id="EMC90884.1"/>
    </source>
</evidence>